<name>A0A7X2M9J8_9FIRM</name>
<dbReference type="Proteomes" id="UP000465607">
    <property type="component" value="Unassembled WGS sequence"/>
</dbReference>
<comment type="caution">
    <text evidence="1">The sequence shown here is derived from an EMBL/GenBank/DDBJ whole genome shotgun (WGS) entry which is preliminary data.</text>
</comment>
<accession>A0A7X2M9J8</accession>
<sequence>METEMESRIADPFSWDGHEAETLLVCESGSGRAKELVAVVIVKTEGRPEAFYRVREAGEKDVDFESWLEAVDYYNCIGVESHPATPDTGIAKTELQDEDWKTAIAQKKPTIPAGAVVKITGTLQNMYGDFVKVEYNGVKYTVEPRKLDTPKTLEEQKQAIRKAALAAGAKIIENN</sequence>
<dbReference type="EMBL" id="WKQV01000004">
    <property type="protein sequence ID" value="MSD26463.1"/>
    <property type="molecule type" value="Genomic_DNA"/>
</dbReference>
<evidence type="ECO:0000313" key="2">
    <source>
        <dbReference type="Proteomes" id="UP000465607"/>
    </source>
</evidence>
<proteinExistence type="predicted"/>
<gene>
    <name evidence="1" type="ORF">GKE44_04620</name>
</gene>
<dbReference type="RefSeq" id="WP_154268335.1">
    <property type="nucleotide sequence ID" value="NZ_WKQO01000004.1"/>
</dbReference>
<reference evidence="1 2" key="1">
    <citation type="journal article" date="2019" name="Nat. Med.">
        <title>A library of human gut bacterial isolates paired with longitudinal multiomics data enables mechanistic microbiome research.</title>
        <authorList>
            <person name="Poyet M."/>
            <person name="Groussin M."/>
            <person name="Gibbons S.M."/>
            <person name="Avila-Pacheco J."/>
            <person name="Jiang X."/>
            <person name="Kearney S.M."/>
            <person name="Perrotta A.R."/>
            <person name="Berdy B."/>
            <person name="Zhao S."/>
            <person name="Lieberman T.D."/>
            <person name="Swanson P.K."/>
            <person name="Smith M."/>
            <person name="Roesemann S."/>
            <person name="Alexander J.E."/>
            <person name="Rich S.A."/>
            <person name="Livny J."/>
            <person name="Vlamakis H."/>
            <person name="Clish C."/>
            <person name="Bullock K."/>
            <person name="Deik A."/>
            <person name="Scott J."/>
            <person name="Pierce K.A."/>
            <person name="Xavier R.J."/>
            <person name="Alm E.J."/>
        </authorList>
    </citation>
    <scope>NUCLEOTIDE SEQUENCE [LARGE SCALE GENOMIC DNA]</scope>
    <source>
        <strain evidence="1 2">BIOML-A5</strain>
    </source>
</reference>
<organism evidence="1 2">
    <name type="scientific">Agathobacter rectalis</name>
    <dbReference type="NCBI Taxonomy" id="39491"/>
    <lineage>
        <taxon>Bacteria</taxon>
        <taxon>Bacillati</taxon>
        <taxon>Bacillota</taxon>
        <taxon>Clostridia</taxon>
        <taxon>Lachnospirales</taxon>
        <taxon>Lachnospiraceae</taxon>
        <taxon>Agathobacter</taxon>
    </lineage>
</organism>
<dbReference type="AlphaFoldDB" id="A0A7X2M9J8"/>
<evidence type="ECO:0000313" key="1">
    <source>
        <dbReference type="EMBL" id="MSD26463.1"/>
    </source>
</evidence>
<protein>
    <submittedName>
        <fullName evidence="1">Uncharacterized protein</fullName>
    </submittedName>
</protein>